<gene>
    <name evidence="2" type="ORF">TRAPUB_6988</name>
</gene>
<comment type="caution">
    <text evidence="2">The sequence shown here is derived from an EMBL/GenBank/DDBJ whole genome shotgun (WGS) entry which is preliminary data.</text>
</comment>
<sequence length="714" mass="79335">MHAFDGKVAAQGAVKTLVITSPNMDFVPEYPIERRVIQTFSDGRWGVHEYSRWPQLLVPEMMHVACIPARPNPPAAPEVLWADLHPSTSWEEDTGTGVKALGFLIPELANALADAAAATITSVDTSQCTERDTVTHAETLKLVLRQLVERMLLLPARAGIAIAVAAHVQRLTLELLGVQTYIQVVLPRMKSTFNYDILLLPVIGTFVREGTTAQTCTRVGLPTWFLQPMTDLVKVWRVVDVRPVPSNFARDQSQPPVFQNPQELAGVTNTTGNWLRFMALKVSEAVCGTRLAYLGDATDGEDSRPTKRPHLATDPLPSKHLHMAPPQPVPQRQSTSGKKKTRRGGQRKKAPPSPPVSHQTAGDQPTSQSAAGSSQAAAADRSPLSAAVPHGPEAHPSRTFASSLFGCVPAVWTDALRRVSPVQEPPQSTTYFYAPPFLLDSVVEHGLEPPQALVAGNAARVDQKASRYVHNWVRIRRFCRARLFDHSISNAPLTIAEWRAALWGDYDLRTHRMKGTPSTDLRRAQRRQDERNLIGRLFGRLALLPSYDAASHPTFDSEEVTLYAAATNVDLRSKILWESHEVNFRCELMALDTHLVQRPTWTAVHRWERERAVSGVWGEPSSTIAVLPREGGARSFCWPSPPSPTWEEGRPFLLRFLEVLRWWPDCPDSVVANSQGDGMWAADEYADLQRTAVRFYVETFARVYSRLPVPPLAM</sequence>
<feature type="compositionally biased region" description="Polar residues" evidence="1">
    <location>
        <begin position="356"/>
        <end position="366"/>
    </location>
</feature>
<feature type="region of interest" description="Disordered" evidence="1">
    <location>
        <begin position="295"/>
        <end position="396"/>
    </location>
</feature>
<dbReference type="OrthoDB" id="2756194at2759"/>
<accession>A0A1M2V4H3</accession>
<dbReference type="EMBL" id="MNAD01001668">
    <property type="protein sequence ID" value="OJT02481.1"/>
    <property type="molecule type" value="Genomic_DNA"/>
</dbReference>
<dbReference type="OMA" id="DETICAH"/>
<keyword evidence="3" id="KW-1185">Reference proteome</keyword>
<dbReference type="Proteomes" id="UP000184267">
    <property type="component" value="Unassembled WGS sequence"/>
</dbReference>
<dbReference type="AlphaFoldDB" id="A0A1M2V4H3"/>
<evidence type="ECO:0000313" key="2">
    <source>
        <dbReference type="EMBL" id="OJT02481.1"/>
    </source>
</evidence>
<evidence type="ECO:0000313" key="3">
    <source>
        <dbReference type="Proteomes" id="UP000184267"/>
    </source>
</evidence>
<feature type="compositionally biased region" description="Basic residues" evidence="1">
    <location>
        <begin position="337"/>
        <end position="350"/>
    </location>
</feature>
<proteinExistence type="predicted"/>
<protein>
    <submittedName>
        <fullName evidence="2">Uncharacterized protein</fullName>
    </submittedName>
</protein>
<name>A0A1M2V4H3_TRAPU</name>
<dbReference type="STRING" id="154538.A0A1M2V4H3"/>
<reference evidence="2 3" key="1">
    <citation type="submission" date="2016-10" db="EMBL/GenBank/DDBJ databases">
        <title>Genome sequence of the basidiomycete white-rot fungus Trametes pubescens.</title>
        <authorList>
            <person name="Makela M.R."/>
            <person name="Granchi Z."/>
            <person name="Peng M."/>
            <person name="De Vries R.P."/>
            <person name="Grigoriev I."/>
            <person name="Riley R."/>
            <person name="Hilden K."/>
        </authorList>
    </citation>
    <scope>NUCLEOTIDE SEQUENCE [LARGE SCALE GENOMIC DNA]</scope>
    <source>
        <strain evidence="2 3">FBCC735</strain>
    </source>
</reference>
<evidence type="ECO:0000256" key="1">
    <source>
        <dbReference type="SAM" id="MobiDB-lite"/>
    </source>
</evidence>
<feature type="compositionally biased region" description="Low complexity" evidence="1">
    <location>
        <begin position="367"/>
        <end position="387"/>
    </location>
</feature>
<organism evidence="2 3">
    <name type="scientific">Trametes pubescens</name>
    <name type="common">White-rot fungus</name>
    <dbReference type="NCBI Taxonomy" id="154538"/>
    <lineage>
        <taxon>Eukaryota</taxon>
        <taxon>Fungi</taxon>
        <taxon>Dikarya</taxon>
        <taxon>Basidiomycota</taxon>
        <taxon>Agaricomycotina</taxon>
        <taxon>Agaricomycetes</taxon>
        <taxon>Polyporales</taxon>
        <taxon>Polyporaceae</taxon>
        <taxon>Trametes</taxon>
    </lineage>
</organism>